<dbReference type="Proteomes" id="UP000697995">
    <property type="component" value="Unassembled WGS sequence"/>
</dbReference>
<dbReference type="Gene3D" id="2.70.40.10">
    <property type="match status" value="1"/>
</dbReference>
<proteinExistence type="inferred from homology"/>
<reference evidence="7 8" key="1">
    <citation type="journal article" date="2020" name="Microorganisms">
        <title>Osmotic Adaptation and Compatible Solute Biosynthesis of Phototrophic Bacteria as Revealed from Genome Analyses.</title>
        <authorList>
            <person name="Imhoff J.F."/>
            <person name="Rahn T."/>
            <person name="Kunzel S."/>
            <person name="Keller A."/>
            <person name="Neulinger S.C."/>
        </authorList>
    </citation>
    <scope>NUCLEOTIDE SEQUENCE [LARGE SCALE GENOMIC DNA]</scope>
    <source>
        <strain evidence="7 8">DSM 15382</strain>
    </source>
</reference>
<dbReference type="PANTHER" id="PTHR11241">
    <property type="entry name" value="DEOXYURIDINE 5'-TRIPHOSPHATE NUCLEOTIDOHYDROLASE"/>
    <property type="match status" value="1"/>
</dbReference>
<dbReference type="CDD" id="cd07557">
    <property type="entry name" value="trimeric_dUTPase"/>
    <property type="match status" value="1"/>
</dbReference>
<evidence type="ECO:0000259" key="6">
    <source>
        <dbReference type="Pfam" id="PF00692"/>
    </source>
</evidence>
<evidence type="ECO:0000256" key="2">
    <source>
        <dbReference type="ARBA" id="ARBA00012379"/>
    </source>
</evidence>
<dbReference type="EMBL" id="NRSG01000303">
    <property type="protein sequence ID" value="MBK1661436.1"/>
    <property type="molecule type" value="Genomic_DNA"/>
</dbReference>
<keyword evidence="7" id="KW-0808">Transferase</keyword>
<dbReference type="InterPro" id="IPR008181">
    <property type="entry name" value="dUTPase"/>
</dbReference>
<dbReference type="InterPro" id="IPR033704">
    <property type="entry name" value="dUTPase_trimeric"/>
</dbReference>
<comment type="similarity">
    <text evidence="1">Belongs to the dUTPase family.</text>
</comment>
<feature type="domain" description="dUTPase-like" evidence="6">
    <location>
        <begin position="18"/>
        <end position="155"/>
    </location>
</feature>
<protein>
    <recommendedName>
        <fullName evidence="2">dUTP diphosphatase</fullName>
        <ecNumber evidence="2">3.6.1.23</ecNumber>
    </recommendedName>
</protein>
<dbReference type="RefSeq" id="WP_133220524.1">
    <property type="nucleotide sequence ID" value="NZ_NRSG01000303.1"/>
</dbReference>
<accession>A0ABS1D3L0</accession>
<evidence type="ECO:0000256" key="5">
    <source>
        <dbReference type="ARBA" id="ARBA00047686"/>
    </source>
</evidence>
<comment type="catalytic activity">
    <reaction evidence="5">
        <text>dUTP + H2O = dUMP + diphosphate + H(+)</text>
        <dbReference type="Rhea" id="RHEA:10248"/>
        <dbReference type="ChEBI" id="CHEBI:15377"/>
        <dbReference type="ChEBI" id="CHEBI:15378"/>
        <dbReference type="ChEBI" id="CHEBI:33019"/>
        <dbReference type="ChEBI" id="CHEBI:61555"/>
        <dbReference type="ChEBI" id="CHEBI:246422"/>
        <dbReference type="EC" id="3.6.1.23"/>
    </reaction>
</comment>
<name>A0ABS1D3L0_9PROT</name>
<dbReference type="PANTHER" id="PTHR11241:SF0">
    <property type="entry name" value="DEOXYURIDINE 5'-TRIPHOSPHATE NUCLEOTIDOHYDROLASE"/>
    <property type="match status" value="1"/>
</dbReference>
<evidence type="ECO:0000313" key="7">
    <source>
        <dbReference type="EMBL" id="MBK1661436.1"/>
    </source>
</evidence>
<dbReference type="EC" id="3.6.1.23" evidence="2"/>
<comment type="caution">
    <text evidence="7">The sequence shown here is derived from an EMBL/GenBank/DDBJ whole genome shotgun (WGS) entry which is preliminary data.</text>
</comment>
<keyword evidence="7" id="KW-0032">Aminotransferase</keyword>
<evidence type="ECO:0000256" key="1">
    <source>
        <dbReference type="ARBA" id="ARBA00006581"/>
    </source>
</evidence>
<dbReference type="NCBIfam" id="NF001862">
    <property type="entry name" value="PRK00601.1"/>
    <property type="match status" value="1"/>
</dbReference>
<dbReference type="GO" id="GO:0008483">
    <property type="term" value="F:transaminase activity"/>
    <property type="evidence" value="ECO:0007669"/>
    <property type="project" value="UniProtKB-KW"/>
</dbReference>
<dbReference type="NCBIfam" id="TIGR00576">
    <property type="entry name" value="dut"/>
    <property type="match status" value="1"/>
</dbReference>
<dbReference type="InterPro" id="IPR036157">
    <property type="entry name" value="dUTPase-like_sf"/>
</dbReference>
<keyword evidence="4" id="KW-0546">Nucleotide metabolism</keyword>
<sequence length="157" mass="16324">MAGPGIELKVLDARLRDWGLPRYQTAMAAAVDLHACLDAPIEIAPGAPPALISSGIAIHIGDPGYAALVLPRSGMGHKQGLVLGNLVGLIDADYTGPVMVSAWNRNGPGTPPIRLSPGDRFAQMVFVPILRPEFSVVEEFTAPSDRGAGGFGSTGSR</sequence>
<evidence type="ECO:0000313" key="8">
    <source>
        <dbReference type="Proteomes" id="UP000697995"/>
    </source>
</evidence>
<evidence type="ECO:0000256" key="4">
    <source>
        <dbReference type="ARBA" id="ARBA00023080"/>
    </source>
</evidence>
<keyword evidence="8" id="KW-1185">Reference proteome</keyword>
<gene>
    <name evidence="7" type="ORF">CKO45_24825</name>
</gene>
<organism evidence="7 8">
    <name type="scientific">Paracraurococcus ruber</name>
    <dbReference type="NCBI Taxonomy" id="77675"/>
    <lineage>
        <taxon>Bacteria</taxon>
        <taxon>Pseudomonadati</taxon>
        <taxon>Pseudomonadota</taxon>
        <taxon>Alphaproteobacteria</taxon>
        <taxon>Acetobacterales</taxon>
        <taxon>Roseomonadaceae</taxon>
        <taxon>Paracraurococcus</taxon>
    </lineage>
</organism>
<evidence type="ECO:0000256" key="3">
    <source>
        <dbReference type="ARBA" id="ARBA00022801"/>
    </source>
</evidence>
<dbReference type="InterPro" id="IPR029054">
    <property type="entry name" value="dUTPase-like"/>
</dbReference>
<dbReference type="Pfam" id="PF00692">
    <property type="entry name" value="dUTPase"/>
    <property type="match status" value="1"/>
</dbReference>
<keyword evidence="3" id="KW-0378">Hydrolase</keyword>
<dbReference type="SUPFAM" id="SSF51283">
    <property type="entry name" value="dUTPase-like"/>
    <property type="match status" value="1"/>
</dbReference>